<evidence type="ECO:0000256" key="4">
    <source>
        <dbReference type="ARBA" id="ARBA00022618"/>
    </source>
</evidence>
<dbReference type="GO" id="GO:0009252">
    <property type="term" value="P:peptidoglycan biosynthetic process"/>
    <property type="evidence" value="ECO:0007669"/>
    <property type="project" value="UniProtKB-UniRule"/>
</dbReference>
<dbReference type="HAMAP" id="MF_00111">
    <property type="entry name" value="MurA"/>
    <property type="match status" value="1"/>
</dbReference>
<evidence type="ECO:0000313" key="15">
    <source>
        <dbReference type="Proteomes" id="UP000886860"/>
    </source>
</evidence>
<dbReference type="NCBIfam" id="NF006873">
    <property type="entry name" value="PRK09369.1"/>
    <property type="match status" value="1"/>
</dbReference>
<dbReference type="EMBL" id="DVKS01000162">
    <property type="protein sequence ID" value="HIT42289.1"/>
    <property type="molecule type" value="Genomic_DNA"/>
</dbReference>
<keyword evidence="8 12" id="KW-0131">Cell cycle</keyword>
<organism evidence="14 15">
    <name type="scientific">Candidatus Caccovicinus merdipullorum</name>
    <dbReference type="NCBI Taxonomy" id="2840724"/>
    <lineage>
        <taxon>Bacteria</taxon>
        <taxon>Bacillati</taxon>
        <taxon>Bacillota</taxon>
        <taxon>Clostridia</taxon>
        <taxon>Eubacteriales</taxon>
        <taxon>Candidatus Caccovicinus</taxon>
    </lineage>
</organism>
<evidence type="ECO:0000259" key="13">
    <source>
        <dbReference type="Pfam" id="PF00275"/>
    </source>
</evidence>
<dbReference type="CDD" id="cd01555">
    <property type="entry name" value="UdpNAET"/>
    <property type="match status" value="1"/>
</dbReference>
<dbReference type="Gene3D" id="3.65.10.10">
    <property type="entry name" value="Enolpyruvate transferase domain"/>
    <property type="match status" value="2"/>
</dbReference>
<dbReference type="PANTHER" id="PTHR43783">
    <property type="entry name" value="UDP-N-ACETYLGLUCOSAMINE 1-CARBOXYVINYLTRANSFERASE"/>
    <property type="match status" value="1"/>
</dbReference>
<dbReference type="NCBIfam" id="TIGR01072">
    <property type="entry name" value="murA"/>
    <property type="match status" value="1"/>
</dbReference>
<feature type="binding site" evidence="12">
    <location>
        <position position="92"/>
    </location>
    <ligand>
        <name>UDP-N-acetyl-alpha-D-glucosamine</name>
        <dbReference type="ChEBI" id="CHEBI:57705"/>
    </ligand>
</feature>
<dbReference type="SUPFAM" id="SSF55205">
    <property type="entry name" value="EPT/RTPC-like"/>
    <property type="match status" value="1"/>
</dbReference>
<dbReference type="GO" id="GO:0008360">
    <property type="term" value="P:regulation of cell shape"/>
    <property type="evidence" value="ECO:0007669"/>
    <property type="project" value="UniProtKB-KW"/>
</dbReference>
<dbReference type="PANTHER" id="PTHR43783:SF1">
    <property type="entry name" value="UDP-N-ACETYLGLUCOSAMINE 1-CARBOXYVINYLTRANSFERASE"/>
    <property type="match status" value="1"/>
</dbReference>
<comment type="catalytic activity">
    <reaction evidence="11 12">
        <text>phosphoenolpyruvate + UDP-N-acetyl-alpha-D-glucosamine = UDP-N-acetyl-3-O-(1-carboxyvinyl)-alpha-D-glucosamine + phosphate</text>
        <dbReference type="Rhea" id="RHEA:18681"/>
        <dbReference type="ChEBI" id="CHEBI:43474"/>
        <dbReference type="ChEBI" id="CHEBI:57705"/>
        <dbReference type="ChEBI" id="CHEBI:58702"/>
        <dbReference type="ChEBI" id="CHEBI:68483"/>
        <dbReference type="EC" id="2.5.1.7"/>
    </reaction>
</comment>
<dbReference type="GO" id="GO:0008760">
    <property type="term" value="F:UDP-N-acetylglucosamine 1-carboxyvinyltransferase activity"/>
    <property type="evidence" value="ECO:0007669"/>
    <property type="project" value="UniProtKB-UniRule"/>
</dbReference>
<keyword evidence="3 12" id="KW-0963">Cytoplasm</keyword>
<evidence type="ECO:0000256" key="11">
    <source>
        <dbReference type="ARBA" id="ARBA00047527"/>
    </source>
</evidence>
<dbReference type="InterPro" id="IPR001986">
    <property type="entry name" value="Enolpyruvate_Tfrase_dom"/>
</dbReference>
<name>A0A9D1GLG6_9FIRM</name>
<reference evidence="14" key="1">
    <citation type="submission" date="2020-10" db="EMBL/GenBank/DDBJ databases">
        <authorList>
            <person name="Gilroy R."/>
        </authorList>
    </citation>
    <scope>NUCLEOTIDE SEQUENCE</scope>
    <source>
        <strain evidence="14">CHK123-3438</strain>
    </source>
</reference>
<reference evidence="14" key="2">
    <citation type="journal article" date="2021" name="PeerJ">
        <title>Extensive microbial diversity within the chicken gut microbiome revealed by metagenomics and culture.</title>
        <authorList>
            <person name="Gilroy R."/>
            <person name="Ravi A."/>
            <person name="Getino M."/>
            <person name="Pursley I."/>
            <person name="Horton D.L."/>
            <person name="Alikhan N.F."/>
            <person name="Baker D."/>
            <person name="Gharbi K."/>
            <person name="Hall N."/>
            <person name="Watson M."/>
            <person name="Adriaenssens E.M."/>
            <person name="Foster-Nyarko E."/>
            <person name="Jarju S."/>
            <person name="Secka A."/>
            <person name="Antonio M."/>
            <person name="Oren A."/>
            <person name="Chaudhuri R.R."/>
            <person name="La Ragione R."/>
            <person name="Hildebrand F."/>
            <person name="Pallen M.J."/>
        </authorList>
    </citation>
    <scope>NUCLEOTIDE SEQUENCE</scope>
    <source>
        <strain evidence="14">CHK123-3438</strain>
    </source>
</reference>
<keyword evidence="5 12" id="KW-0808">Transferase</keyword>
<comment type="caution">
    <text evidence="14">The sequence shown here is derived from an EMBL/GenBank/DDBJ whole genome shotgun (WGS) entry which is preliminary data.</text>
</comment>
<sequence length="421" mass="44543">MSEIRICGYRPLSGEINVQGSKNGVLPMLAASLLQRGTMRFTNVPIIQDVACMVGILESVGCRCWFGRNVLSVDASGILGTEIPKADVKKMRSSILVMGALLGRMGKAGAWYPGGCSIGSRPVDLHLLAFSGLGACVKEEDGRIEAWGRMEGGRILFPFPSVGATENALLASVMAAGETEICGAAKEPEVIGLCSLLRQMGALIEGDGTDRIRIKGGRELHETEYAVPGDRIAAGTYLTAVTAAGGDAVLWGAPWESMETVIRSLRGCGADIEPIIGVGGTVAGAHIRMEGRPKPARIRTGPYPEFPTDLQSPMLSVLSLAEGESVLTETVFEARFKTAGELVKMGADISVSGNQAMIRGRERLSGTRVRAWDLRGGAALVAAGLAASGETVIEDCIHIERGYEDICRDFQFLGGDICWSA</sequence>
<dbReference type="AlphaFoldDB" id="A0A9D1GLG6"/>
<dbReference type="GO" id="GO:0005737">
    <property type="term" value="C:cytoplasm"/>
    <property type="evidence" value="ECO:0007669"/>
    <property type="project" value="UniProtKB-SubCell"/>
</dbReference>
<comment type="pathway">
    <text evidence="2 12">Cell wall biogenesis; peptidoglycan biosynthesis.</text>
</comment>
<comment type="function">
    <text evidence="12">Cell wall formation. Adds enolpyruvyl to UDP-N-acetylglucosamine.</text>
</comment>
<dbReference type="GO" id="GO:0071555">
    <property type="term" value="P:cell wall organization"/>
    <property type="evidence" value="ECO:0007669"/>
    <property type="project" value="UniProtKB-KW"/>
</dbReference>
<keyword evidence="6 12" id="KW-0133">Cell shape</keyword>
<evidence type="ECO:0000256" key="5">
    <source>
        <dbReference type="ARBA" id="ARBA00022679"/>
    </source>
</evidence>
<dbReference type="GO" id="GO:0019277">
    <property type="term" value="P:UDP-N-acetylgalactosamine biosynthetic process"/>
    <property type="evidence" value="ECO:0007669"/>
    <property type="project" value="InterPro"/>
</dbReference>
<dbReference type="EC" id="2.5.1.7" evidence="12"/>
<dbReference type="InterPro" id="IPR005750">
    <property type="entry name" value="UDP_GlcNAc_COvinyl_MurA"/>
</dbReference>
<gene>
    <name evidence="12 14" type="primary">murA</name>
    <name evidence="14" type="ORF">IAB60_09410</name>
</gene>
<dbReference type="InterPro" id="IPR036968">
    <property type="entry name" value="Enolpyruvate_Tfrase_sf"/>
</dbReference>
<accession>A0A9D1GLG6</accession>
<evidence type="ECO:0000256" key="12">
    <source>
        <dbReference type="HAMAP-Rule" id="MF_00111"/>
    </source>
</evidence>
<dbReference type="InterPro" id="IPR013792">
    <property type="entry name" value="RNA3'P_cycl/enolpyr_Trfase_a/b"/>
</dbReference>
<dbReference type="GO" id="GO:0051301">
    <property type="term" value="P:cell division"/>
    <property type="evidence" value="ECO:0007669"/>
    <property type="project" value="UniProtKB-KW"/>
</dbReference>
<evidence type="ECO:0000256" key="7">
    <source>
        <dbReference type="ARBA" id="ARBA00022984"/>
    </source>
</evidence>
<evidence type="ECO:0000256" key="10">
    <source>
        <dbReference type="ARBA" id="ARBA00038367"/>
    </source>
</evidence>
<keyword evidence="7 12" id="KW-0573">Peptidoglycan synthesis</keyword>
<dbReference type="InterPro" id="IPR050068">
    <property type="entry name" value="MurA_subfamily"/>
</dbReference>
<evidence type="ECO:0000256" key="8">
    <source>
        <dbReference type="ARBA" id="ARBA00023306"/>
    </source>
</evidence>
<feature type="modified residue" description="2-(S-cysteinyl)pyruvic acid O-phosphothioketal" evidence="12">
    <location>
        <position position="116"/>
    </location>
</feature>
<evidence type="ECO:0000256" key="2">
    <source>
        <dbReference type="ARBA" id="ARBA00004752"/>
    </source>
</evidence>
<evidence type="ECO:0000256" key="9">
    <source>
        <dbReference type="ARBA" id="ARBA00023316"/>
    </source>
</evidence>
<keyword evidence="12" id="KW-0670">Pyruvate</keyword>
<evidence type="ECO:0000256" key="6">
    <source>
        <dbReference type="ARBA" id="ARBA00022960"/>
    </source>
</evidence>
<comment type="caution">
    <text evidence="12">Lacks conserved residue(s) required for the propagation of feature annotation.</text>
</comment>
<feature type="active site" description="Proton donor" evidence="12">
    <location>
        <position position="116"/>
    </location>
</feature>
<evidence type="ECO:0000313" key="14">
    <source>
        <dbReference type="EMBL" id="HIT42289.1"/>
    </source>
</evidence>
<comment type="similarity">
    <text evidence="10 12">Belongs to the EPSP synthase family. MurA subfamily.</text>
</comment>
<feature type="domain" description="Enolpyruvate transferase" evidence="13">
    <location>
        <begin position="10"/>
        <end position="408"/>
    </location>
</feature>
<feature type="binding site" evidence="12">
    <location>
        <begin position="22"/>
        <end position="23"/>
    </location>
    <ligand>
        <name>phosphoenolpyruvate</name>
        <dbReference type="ChEBI" id="CHEBI:58702"/>
    </ligand>
</feature>
<dbReference type="Pfam" id="PF00275">
    <property type="entry name" value="EPSP_synthase"/>
    <property type="match status" value="1"/>
</dbReference>
<protein>
    <recommendedName>
        <fullName evidence="12">UDP-N-acetylglucosamine 1-carboxyvinyltransferase</fullName>
        <ecNumber evidence="12">2.5.1.7</ecNumber>
    </recommendedName>
    <alternativeName>
        <fullName evidence="12">Enoylpyruvate transferase</fullName>
    </alternativeName>
    <alternativeName>
        <fullName evidence="12">UDP-N-acetylglucosamine enolpyruvyl transferase</fullName>
        <shortName evidence="12">EPT</shortName>
    </alternativeName>
</protein>
<feature type="binding site" evidence="12">
    <location>
        <position position="309"/>
    </location>
    <ligand>
        <name>UDP-N-acetyl-alpha-D-glucosamine</name>
        <dbReference type="ChEBI" id="CHEBI:57705"/>
    </ligand>
</feature>
<feature type="binding site" evidence="12">
    <location>
        <begin position="121"/>
        <end position="125"/>
    </location>
    <ligand>
        <name>UDP-N-acetyl-alpha-D-glucosamine</name>
        <dbReference type="ChEBI" id="CHEBI:57705"/>
    </ligand>
</feature>
<keyword evidence="9 12" id="KW-0961">Cell wall biogenesis/degradation</keyword>
<evidence type="ECO:0000256" key="3">
    <source>
        <dbReference type="ARBA" id="ARBA00022490"/>
    </source>
</evidence>
<dbReference type="Proteomes" id="UP000886860">
    <property type="component" value="Unassembled WGS sequence"/>
</dbReference>
<proteinExistence type="inferred from homology"/>
<keyword evidence="4 12" id="KW-0132">Cell division</keyword>
<feature type="binding site" evidence="12">
    <location>
        <position position="331"/>
    </location>
    <ligand>
        <name>UDP-N-acetyl-alpha-D-glucosamine</name>
        <dbReference type="ChEBI" id="CHEBI:57705"/>
    </ligand>
</feature>
<evidence type="ECO:0000256" key="1">
    <source>
        <dbReference type="ARBA" id="ARBA00004496"/>
    </source>
</evidence>
<comment type="subcellular location">
    <subcellularLocation>
        <location evidence="1 12">Cytoplasm</location>
    </subcellularLocation>
</comment>